<dbReference type="Proteomes" id="UP000244962">
    <property type="component" value="Unassembled WGS sequence"/>
</dbReference>
<evidence type="ECO:0000313" key="6">
    <source>
        <dbReference type="EMBL" id="PWC06004.1"/>
    </source>
</evidence>
<keyword evidence="3 4" id="KW-0378">Hydrolase</keyword>
<evidence type="ECO:0000256" key="1">
    <source>
        <dbReference type="ARBA" id="ARBA00001946"/>
    </source>
</evidence>
<accession>A0A2U1TAV5</accession>
<dbReference type="Gene3D" id="3.90.79.10">
    <property type="entry name" value="Nucleoside Triphosphate Pyrophosphohydrolase"/>
    <property type="match status" value="1"/>
</dbReference>
<gene>
    <name evidence="6" type="ORF">DF223_13265</name>
</gene>
<evidence type="ECO:0000256" key="2">
    <source>
        <dbReference type="ARBA" id="ARBA00005582"/>
    </source>
</evidence>
<dbReference type="InterPro" id="IPR000086">
    <property type="entry name" value="NUDIX_hydrolase_dom"/>
</dbReference>
<reference evidence="7" key="1">
    <citation type="submission" date="2018-04" db="EMBL/GenBank/DDBJ databases">
        <authorList>
            <person name="Liu S."/>
            <person name="Wang Z."/>
            <person name="Li J."/>
        </authorList>
    </citation>
    <scope>NUCLEOTIDE SEQUENCE [LARGE SCALE GENOMIC DNA]</scope>
    <source>
        <strain evidence="7">622</strain>
    </source>
</reference>
<name>A0A2U1TAV5_9MICO</name>
<dbReference type="InterPro" id="IPR015797">
    <property type="entry name" value="NUDIX_hydrolase-like_dom_sf"/>
</dbReference>
<dbReference type="RefSeq" id="WP_108963552.1">
    <property type="nucleotide sequence ID" value="NZ_QEFB01000017.1"/>
</dbReference>
<dbReference type="PANTHER" id="PTHR43046">
    <property type="entry name" value="GDP-MANNOSE MANNOSYL HYDROLASE"/>
    <property type="match status" value="1"/>
</dbReference>
<dbReference type="PANTHER" id="PTHR43046:SF16">
    <property type="entry name" value="ADP-RIBOSE PYROPHOSPHATASE YJHB-RELATED"/>
    <property type="match status" value="1"/>
</dbReference>
<dbReference type="PROSITE" id="PS00893">
    <property type="entry name" value="NUDIX_BOX"/>
    <property type="match status" value="1"/>
</dbReference>
<dbReference type="Pfam" id="PF00293">
    <property type="entry name" value="NUDIX"/>
    <property type="match status" value="1"/>
</dbReference>
<evidence type="ECO:0000259" key="5">
    <source>
        <dbReference type="PROSITE" id="PS51462"/>
    </source>
</evidence>
<dbReference type="GO" id="GO:0016787">
    <property type="term" value="F:hydrolase activity"/>
    <property type="evidence" value="ECO:0007669"/>
    <property type="project" value="UniProtKB-KW"/>
</dbReference>
<evidence type="ECO:0000256" key="3">
    <source>
        <dbReference type="ARBA" id="ARBA00022801"/>
    </source>
</evidence>
<dbReference type="CDD" id="cd02883">
    <property type="entry name" value="NUDIX_Hydrolase"/>
    <property type="match status" value="1"/>
</dbReference>
<dbReference type="EMBL" id="QEFB01000017">
    <property type="protein sequence ID" value="PWC06004.1"/>
    <property type="molecule type" value="Genomic_DNA"/>
</dbReference>
<dbReference type="SUPFAM" id="SSF55811">
    <property type="entry name" value="Nudix"/>
    <property type="match status" value="1"/>
</dbReference>
<dbReference type="PRINTS" id="PR00502">
    <property type="entry name" value="NUDIXFAMILY"/>
</dbReference>
<dbReference type="AlphaFoldDB" id="A0A2U1TAV5"/>
<evidence type="ECO:0000256" key="4">
    <source>
        <dbReference type="RuleBase" id="RU003476"/>
    </source>
</evidence>
<comment type="similarity">
    <text evidence="2 4">Belongs to the Nudix hydrolase family.</text>
</comment>
<dbReference type="InterPro" id="IPR020476">
    <property type="entry name" value="Nudix_hydrolase"/>
</dbReference>
<comment type="cofactor">
    <cofactor evidence="1">
        <name>Mg(2+)</name>
        <dbReference type="ChEBI" id="CHEBI:18420"/>
    </cofactor>
</comment>
<organism evidence="6 7">
    <name type="scientific">Mycetocola zhujimingii</name>
    <dbReference type="NCBI Taxonomy" id="2079792"/>
    <lineage>
        <taxon>Bacteria</taxon>
        <taxon>Bacillati</taxon>
        <taxon>Actinomycetota</taxon>
        <taxon>Actinomycetes</taxon>
        <taxon>Micrococcales</taxon>
        <taxon>Microbacteriaceae</taxon>
        <taxon>Mycetocola</taxon>
    </lineage>
</organism>
<feature type="domain" description="Nudix hydrolase" evidence="5">
    <location>
        <begin position="2"/>
        <end position="138"/>
    </location>
</feature>
<comment type="caution">
    <text evidence="6">The sequence shown here is derived from an EMBL/GenBank/DDBJ whole genome shotgun (WGS) entry which is preliminary data.</text>
</comment>
<dbReference type="PROSITE" id="PS51462">
    <property type="entry name" value="NUDIX"/>
    <property type="match status" value="1"/>
</dbReference>
<evidence type="ECO:0000313" key="7">
    <source>
        <dbReference type="Proteomes" id="UP000244962"/>
    </source>
</evidence>
<dbReference type="InterPro" id="IPR020084">
    <property type="entry name" value="NUDIX_hydrolase_CS"/>
</dbReference>
<keyword evidence="7" id="KW-1185">Reference proteome</keyword>
<sequence>MDIRVAAYGVIIRGEHILLAHWNASARSGWTLPGGGIDPGEDPADAAVREIREETGYTAELDRLLGVNSLLVPAAQRSDPSAGVPLHALRVVYTAHVTGGELTNEIGGSTDRADWFPLASLGELDTVGLVDVALEMLQQPQTGAAADLS</sequence>
<proteinExistence type="inferred from homology"/>
<protein>
    <submittedName>
        <fullName evidence="6">DNA mismatch repair protein MutT</fullName>
    </submittedName>
</protein>